<organism evidence="1 2">
    <name type="scientific">Maledivibacter halophilus</name>
    <dbReference type="NCBI Taxonomy" id="36842"/>
    <lineage>
        <taxon>Bacteria</taxon>
        <taxon>Bacillati</taxon>
        <taxon>Bacillota</taxon>
        <taxon>Clostridia</taxon>
        <taxon>Peptostreptococcales</taxon>
        <taxon>Caminicellaceae</taxon>
        <taxon>Maledivibacter</taxon>
    </lineage>
</organism>
<dbReference type="AlphaFoldDB" id="A0A1T5M511"/>
<sequence length="206" mass="23879">MSNKLMSYLPNYYATSKVITDVTNTQDLELKEFSDQIVKTLNEFFIDKSDFTLERWEKELGLPINNSKLKEHRRSIIKSKLRGHGTVTVNLIKNTAESYSNGEVEVIENNPDYSFKIKFVGTKGLPPNLEDLKATIEEIKPAHLAFDLEFTYNTNSYLHSYHLGWLSAFTNKELRTVKLPNEDEGIFHERMANFSHERLEVILHAH</sequence>
<name>A0A1T5M511_9FIRM</name>
<evidence type="ECO:0000313" key="1">
    <source>
        <dbReference type="EMBL" id="SKC82898.1"/>
    </source>
</evidence>
<dbReference type="Pfam" id="PF10076">
    <property type="entry name" value="Phage_Mu_Gp48"/>
    <property type="match status" value="1"/>
</dbReference>
<protein>
    <submittedName>
        <fullName evidence="1">Uncharacterized protein</fullName>
    </submittedName>
</protein>
<dbReference type="Proteomes" id="UP000190285">
    <property type="component" value="Unassembled WGS sequence"/>
</dbReference>
<dbReference type="EMBL" id="FUZT01000010">
    <property type="protein sequence ID" value="SKC82898.1"/>
    <property type="molecule type" value="Genomic_DNA"/>
</dbReference>
<dbReference type="InterPro" id="IPR018755">
    <property type="entry name" value="Phage_Mu_Gp48"/>
</dbReference>
<keyword evidence="2" id="KW-1185">Reference proteome</keyword>
<dbReference type="OrthoDB" id="1629754at2"/>
<dbReference type="RefSeq" id="WP_079493730.1">
    <property type="nucleotide sequence ID" value="NZ_FUZT01000010.1"/>
</dbReference>
<reference evidence="2" key="1">
    <citation type="submission" date="2017-02" db="EMBL/GenBank/DDBJ databases">
        <authorList>
            <person name="Varghese N."/>
            <person name="Submissions S."/>
        </authorList>
    </citation>
    <scope>NUCLEOTIDE SEQUENCE [LARGE SCALE GENOMIC DNA]</scope>
    <source>
        <strain evidence="2">M1</strain>
    </source>
</reference>
<dbReference type="STRING" id="36842.SAMN02194393_03772"/>
<proteinExistence type="predicted"/>
<accession>A0A1T5M511</accession>
<gene>
    <name evidence="1" type="ORF">SAMN02194393_03772</name>
</gene>
<evidence type="ECO:0000313" key="2">
    <source>
        <dbReference type="Proteomes" id="UP000190285"/>
    </source>
</evidence>